<dbReference type="Gene3D" id="3.90.25.10">
    <property type="entry name" value="UDP-galactose 4-epimerase, domain 1"/>
    <property type="match status" value="1"/>
</dbReference>
<dbReference type="PRINTS" id="PR01713">
    <property type="entry name" value="NUCEPIMERASE"/>
</dbReference>
<dbReference type="SUPFAM" id="SSF51735">
    <property type="entry name" value="NAD(P)-binding Rossmann-fold domains"/>
    <property type="match status" value="1"/>
</dbReference>
<dbReference type="CDD" id="cd05256">
    <property type="entry name" value="UDP_AE_SDR_e"/>
    <property type="match status" value="1"/>
</dbReference>
<dbReference type="RefSeq" id="WP_329776293.1">
    <property type="nucleotide sequence ID" value="NZ_JAYDYW010000012.1"/>
</dbReference>
<organism evidence="2 3">
    <name type="scientific">Agarivorans aestuarii</name>
    <dbReference type="NCBI Taxonomy" id="1563703"/>
    <lineage>
        <taxon>Bacteria</taxon>
        <taxon>Pseudomonadati</taxon>
        <taxon>Pseudomonadota</taxon>
        <taxon>Gammaproteobacteria</taxon>
        <taxon>Alteromonadales</taxon>
        <taxon>Alteromonadaceae</taxon>
        <taxon>Agarivorans</taxon>
    </lineage>
</organism>
<evidence type="ECO:0000259" key="1">
    <source>
        <dbReference type="Pfam" id="PF01370"/>
    </source>
</evidence>
<dbReference type="InterPro" id="IPR050177">
    <property type="entry name" value="Lipid_A_modif_metabolic_enz"/>
</dbReference>
<name>A0ABU7G870_9ALTE</name>
<gene>
    <name evidence="2" type="ORF">SNR37_000694</name>
</gene>
<dbReference type="EMBL" id="JAYDYW010000012">
    <property type="protein sequence ID" value="MEE1675369.1"/>
    <property type="molecule type" value="Genomic_DNA"/>
</dbReference>
<evidence type="ECO:0000313" key="2">
    <source>
        <dbReference type="EMBL" id="MEE1675369.1"/>
    </source>
</evidence>
<evidence type="ECO:0000313" key="3">
    <source>
        <dbReference type="Proteomes" id="UP001310248"/>
    </source>
</evidence>
<protein>
    <submittedName>
        <fullName evidence="2">SDR family oxidoreductase</fullName>
    </submittedName>
</protein>
<comment type="caution">
    <text evidence="2">The sequence shown here is derived from an EMBL/GenBank/DDBJ whole genome shotgun (WGS) entry which is preliminary data.</text>
</comment>
<accession>A0ABU7G870</accession>
<dbReference type="Pfam" id="PF01370">
    <property type="entry name" value="Epimerase"/>
    <property type="match status" value="1"/>
</dbReference>
<dbReference type="Proteomes" id="UP001310248">
    <property type="component" value="Unassembled WGS sequence"/>
</dbReference>
<sequence length="341" mass="37777">MQRFQQVCEQLKAEPKVWAITGVAGFIGSNLLEALLKLNQKVVGLDNFATGHQHNLDEVKGLVSEQQWQQFRFVEGDIRDQATCQEFLSGADFVLHQAALGSVPRSINDPVTTNEVNISGYLNMLQAAKEQQVSAFVYAASSSTYGDHPDLPKVEDKIGNPLSPYAVTKYVNELYSSVFQRTYNFPSIGLRYFNVFGPRQDPNGAYAAVIPKWTAALIDEEQVFINGDGETSRDFCFIDNVVQMNILAATAGLESSEVFNVALNDQTSLTELYDLLCDNLSKHGVVRSAKPEYRDFRAGDVRHSRADISKAEQLLGYAPAFTIGQGLAIAMPWYIEQSKAD</sequence>
<dbReference type="InterPro" id="IPR001509">
    <property type="entry name" value="Epimerase_deHydtase"/>
</dbReference>
<dbReference type="PANTHER" id="PTHR43245:SF13">
    <property type="entry name" value="UDP-D-APIOSE_UDP-D-XYLOSE SYNTHASE 2"/>
    <property type="match status" value="1"/>
</dbReference>
<proteinExistence type="predicted"/>
<dbReference type="PANTHER" id="PTHR43245">
    <property type="entry name" value="BIFUNCTIONAL POLYMYXIN RESISTANCE PROTEIN ARNA"/>
    <property type="match status" value="1"/>
</dbReference>
<keyword evidence="3" id="KW-1185">Reference proteome</keyword>
<dbReference type="Gene3D" id="3.40.50.720">
    <property type="entry name" value="NAD(P)-binding Rossmann-like Domain"/>
    <property type="match status" value="1"/>
</dbReference>
<feature type="domain" description="NAD-dependent epimerase/dehydratase" evidence="1">
    <location>
        <begin position="19"/>
        <end position="262"/>
    </location>
</feature>
<dbReference type="InterPro" id="IPR036291">
    <property type="entry name" value="NAD(P)-bd_dom_sf"/>
</dbReference>
<reference evidence="3" key="1">
    <citation type="submission" date="2023-07" db="EMBL/GenBank/DDBJ databases">
        <title>Draft genome sequence of Agarivorans aestuarii strain ZMCS4, a CAZymes producing bacteria isolated from the marine brown algae Clodostephus spongiosus.</title>
        <authorList>
            <person name="Lorente B."/>
            <person name="Cabral C."/>
            <person name="Frias J."/>
            <person name="Faria J."/>
            <person name="Toubarro D."/>
        </authorList>
    </citation>
    <scope>NUCLEOTIDE SEQUENCE [LARGE SCALE GENOMIC DNA]</scope>
    <source>
        <strain evidence="3">ZMCS4</strain>
    </source>
</reference>